<reference evidence="7" key="1">
    <citation type="submission" date="2017-10" db="EMBL/GenBank/DDBJ databases">
        <title>Transcriptome Assembly of Sugarcane Aphid Adults.</title>
        <authorList>
            <person name="Scully E.D."/>
            <person name="Palmer N.A."/>
            <person name="Geib S.M."/>
            <person name="Sarath G."/>
            <person name="Sattler S.E."/>
        </authorList>
    </citation>
    <scope>NUCLEOTIDE SEQUENCE</scope>
    <source>
        <tissue evidence="7">Whole body</tissue>
    </source>
</reference>
<dbReference type="GO" id="GO:0005615">
    <property type="term" value="C:extracellular space"/>
    <property type="evidence" value="ECO:0007669"/>
    <property type="project" value="TreeGrafter"/>
</dbReference>
<dbReference type="Pfam" id="PF00151">
    <property type="entry name" value="Lipase"/>
    <property type="match status" value="1"/>
</dbReference>
<dbReference type="InterPro" id="IPR033906">
    <property type="entry name" value="Lipase_N"/>
</dbReference>
<feature type="signal peptide" evidence="5">
    <location>
        <begin position="1"/>
        <end position="20"/>
    </location>
</feature>
<dbReference type="Gene3D" id="3.40.50.1820">
    <property type="entry name" value="alpha/beta hydrolase"/>
    <property type="match status" value="1"/>
</dbReference>
<proteinExistence type="inferred from homology"/>
<comment type="subcellular location">
    <subcellularLocation>
        <location evidence="1">Secreted</location>
    </subcellularLocation>
</comment>
<feature type="domain" description="Lipase" evidence="6">
    <location>
        <begin position="43"/>
        <end position="331"/>
    </location>
</feature>
<dbReference type="GO" id="GO:0016298">
    <property type="term" value="F:lipase activity"/>
    <property type="evidence" value="ECO:0007669"/>
    <property type="project" value="InterPro"/>
</dbReference>
<accession>A0A2H8TZ83</accession>
<evidence type="ECO:0000259" key="6">
    <source>
        <dbReference type="Pfam" id="PF00151"/>
    </source>
</evidence>
<dbReference type="SUPFAM" id="SSF53474">
    <property type="entry name" value="alpha/beta-Hydrolases"/>
    <property type="match status" value="1"/>
</dbReference>
<comment type="similarity">
    <text evidence="2 4">Belongs to the AB hydrolase superfamily. Lipase family.</text>
</comment>
<evidence type="ECO:0000256" key="1">
    <source>
        <dbReference type="ARBA" id="ARBA00004613"/>
    </source>
</evidence>
<evidence type="ECO:0000313" key="7">
    <source>
        <dbReference type="EMBL" id="MBW19081.1"/>
    </source>
</evidence>
<gene>
    <name evidence="7" type="primary">PNLIP_11</name>
</gene>
<sequence length="335" mass="37059">MSIYLTIFMLFAIHIVKVHIKASNQKGGITSDDLNSSDQEDIEQPQSIDETRLKIFYSNSNLGNSKKIPIGCGNESSILDYWIKDLPLKVITHGWLSSDKNNDGVFIIRNAYIDVGGFNVISVDWSSIAKDPKYPVPAILTRAIGSTVAKFLDRLVGVTGIESSDIHLIGHSLGAHVVGSCGSYFKSGKIGRITGLDPAKPGYEIVAVHLPYLNKKDAQFVDIIHTSGGFMGFFESIGHADFFPNSGSPPQPGCYSFFDLLDFMHCSHSRSYELYADSVYHMKSLVAVKCPSWIDFKHDKCENNIREFMGHDTSHSARGDFYLKTKGSSPYSINL</sequence>
<dbReference type="InterPro" id="IPR000734">
    <property type="entry name" value="TAG_lipase"/>
</dbReference>
<dbReference type="CDD" id="cd00707">
    <property type="entry name" value="Pancreat_lipase_like"/>
    <property type="match status" value="1"/>
</dbReference>
<feature type="chain" id="PRO_5014177555" evidence="5">
    <location>
        <begin position="21"/>
        <end position="335"/>
    </location>
</feature>
<dbReference type="PANTHER" id="PTHR11610:SF178">
    <property type="entry name" value="LIPASE MEMBER H-A-LIKE PROTEIN"/>
    <property type="match status" value="1"/>
</dbReference>
<keyword evidence="5" id="KW-0732">Signal</keyword>
<dbReference type="InterPro" id="IPR013818">
    <property type="entry name" value="Lipase"/>
</dbReference>
<dbReference type="GO" id="GO:0016042">
    <property type="term" value="P:lipid catabolic process"/>
    <property type="evidence" value="ECO:0007669"/>
    <property type="project" value="TreeGrafter"/>
</dbReference>
<keyword evidence="3" id="KW-0964">Secreted</keyword>
<dbReference type="PANTHER" id="PTHR11610">
    <property type="entry name" value="LIPASE"/>
    <property type="match status" value="1"/>
</dbReference>
<dbReference type="PRINTS" id="PR00821">
    <property type="entry name" value="TAGLIPASE"/>
</dbReference>
<evidence type="ECO:0000256" key="2">
    <source>
        <dbReference type="ARBA" id="ARBA00010701"/>
    </source>
</evidence>
<name>A0A2H8TZ83_9HEMI</name>
<protein>
    <submittedName>
        <fullName evidence="7">Pancreatic triacylglycerol lipase</fullName>
    </submittedName>
</protein>
<dbReference type="EMBL" id="GFXV01007276">
    <property type="protein sequence ID" value="MBW19081.1"/>
    <property type="molecule type" value="Transcribed_RNA"/>
</dbReference>
<organism evidence="7">
    <name type="scientific">Melanaphis sacchari</name>
    <dbReference type="NCBI Taxonomy" id="742174"/>
    <lineage>
        <taxon>Eukaryota</taxon>
        <taxon>Metazoa</taxon>
        <taxon>Ecdysozoa</taxon>
        <taxon>Arthropoda</taxon>
        <taxon>Hexapoda</taxon>
        <taxon>Insecta</taxon>
        <taxon>Pterygota</taxon>
        <taxon>Neoptera</taxon>
        <taxon>Paraneoptera</taxon>
        <taxon>Hemiptera</taxon>
        <taxon>Sternorrhyncha</taxon>
        <taxon>Aphidomorpha</taxon>
        <taxon>Aphidoidea</taxon>
        <taxon>Aphididae</taxon>
        <taxon>Aphidini</taxon>
        <taxon>Melanaphis</taxon>
    </lineage>
</organism>
<evidence type="ECO:0000256" key="4">
    <source>
        <dbReference type="RuleBase" id="RU004262"/>
    </source>
</evidence>
<evidence type="ECO:0000256" key="3">
    <source>
        <dbReference type="ARBA" id="ARBA00022525"/>
    </source>
</evidence>
<dbReference type="InterPro" id="IPR029058">
    <property type="entry name" value="AB_hydrolase_fold"/>
</dbReference>
<evidence type="ECO:0000256" key="5">
    <source>
        <dbReference type="SAM" id="SignalP"/>
    </source>
</evidence>
<dbReference type="AlphaFoldDB" id="A0A2H8TZ83"/>
<dbReference type="OrthoDB" id="199913at2759"/>